<organism evidence="2 3">
    <name type="scientific">Arthrobacter rhombi</name>
    <dbReference type="NCBI Taxonomy" id="71253"/>
    <lineage>
        <taxon>Bacteria</taxon>
        <taxon>Bacillati</taxon>
        <taxon>Actinomycetota</taxon>
        <taxon>Actinomycetes</taxon>
        <taxon>Micrococcales</taxon>
        <taxon>Micrococcaceae</taxon>
        <taxon>Arthrobacter</taxon>
    </lineage>
</organism>
<feature type="region of interest" description="Disordered" evidence="1">
    <location>
        <begin position="27"/>
        <end position="86"/>
    </location>
</feature>
<dbReference type="EMBL" id="FUHW01000026">
    <property type="protein sequence ID" value="SJM62451.1"/>
    <property type="molecule type" value="Genomic_DNA"/>
</dbReference>
<feature type="compositionally biased region" description="Low complexity" evidence="1">
    <location>
        <begin position="34"/>
        <end position="84"/>
    </location>
</feature>
<accession>A0A1R4G2U5</accession>
<dbReference type="AlphaFoldDB" id="A0A1R4G2U5"/>
<sequence>MALLVVLALVVWAVIAVVGFFTKSPEAAAPPAPAASSSSAPATTASAEASGSASGNAAASEPGSTPPSSSEAGSASAQAAGDSCSSDDIELTAATDKGTYASAEKPVLEMKIQNTGSEDCTVNVGTSQQEFSIVSGSDRIFSTTDCRTDASDSDMTLKAGATESAHFTWDRLRSAPGCKDVETKPRPGTYTFSAKLGDVESDKVNFSLK</sequence>
<gene>
    <name evidence="2" type="ORF">FM101_07340</name>
</gene>
<reference evidence="2 3" key="1">
    <citation type="submission" date="2017-02" db="EMBL/GenBank/DDBJ databases">
        <authorList>
            <person name="Peterson S.W."/>
        </authorList>
    </citation>
    <scope>NUCLEOTIDE SEQUENCE [LARGE SCALE GENOMIC DNA]</scope>
    <source>
        <strain evidence="2 3">B Ar 00.02</strain>
    </source>
</reference>
<proteinExistence type="predicted"/>
<evidence type="ECO:0000256" key="1">
    <source>
        <dbReference type="SAM" id="MobiDB-lite"/>
    </source>
</evidence>
<dbReference type="Proteomes" id="UP000195913">
    <property type="component" value="Unassembled WGS sequence"/>
</dbReference>
<evidence type="ECO:0000313" key="3">
    <source>
        <dbReference type="Proteomes" id="UP000195913"/>
    </source>
</evidence>
<name>A0A1R4G2U5_9MICC</name>
<evidence type="ECO:0000313" key="2">
    <source>
        <dbReference type="EMBL" id="SJM62451.1"/>
    </source>
</evidence>
<keyword evidence="3" id="KW-1185">Reference proteome</keyword>
<protein>
    <submittedName>
        <fullName evidence="2">Putative exported protein</fullName>
    </submittedName>
</protein>